<dbReference type="EMBL" id="BGZK01000066">
    <property type="protein sequence ID" value="GBP14672.1"/>
    <property type="molecule type" value="Genomic_DNA"/>
</dbReference>
<gene>
    <name evidence="1" type="ORF">EVAR_9583_1</name>
</gene>
<evidence type="ECO:0000313" key="2">
    <source>
        <dbReference type="Proteomes" id="UP000299102"/>
    </source>
</evidence>
<protein>
    <submittedName>
        <fullName evidence="1">Uncharacterized protein</fullName>
    </submittedName>
</protein>
<comment type="caution">
    <text evidence="1">The sequence shown here is derived from an EMBL/GenBank/DDBJ whole genome shotgun (WGS) entry which is preliminary data.</text>
</comment>
<proteinExistence type="predicted"/>
<organism evidence="1 2">
    <name type="scientific">Eumeta variegata</name>
    <name type="common">Bagworm moth</name>
    <name type="synonym">Eumeta japonica</name>
    <dbReference type="NCBI Taxonomy" id="151549"/>
    <lineage>
        <taxon>Eukaryota</taxon>
        <taxon>Metazoa</taxon>
        <taxon>Ecdysozoa</taxon>
        <taxon>Arthropoda</taxon>
        <taxon>Hexapoda</taxon>
        <taxon>Insecta</taxon>
        <taxon>Pterygota</taxon>
        <taxon>Neoptera</taxon>
        <taxon>Endopterygota</taxon>
        <taxon>Lepidoptera</taxon>
        <taxon>Glossata</taxon>
        <taxon>Ditrysia</taxon>
        <taxon>Tineoidea</taxon>
        <taxon>Psychidae</taxon>
        <taxon>Oiketicinae</taxon>
        <taxon>Eumeta</taxon>
    </lineage>
</organism>
<keyword evidence="2" id="KW-1185">Reference proteome</keyword>
<dbReference type="AlphaFoldDB" id="A0A4C1TJH6"/>
<evidence type="ECO:0000313" key="1">
    <source>
        <dbReference type="EMBL" id="GBP14672.1"/>
    </source>
</evidence>
<reference evidence="1 2" key="1">
    <citation type="journal article" date="2019" name="Commun. Biol.">
        <title>The bagworm genome reveals a unique fibroin gene that provides high tensile strength.</title>
        <authorList>
            <person name="Kono N."/>
            <person name="Nakamura H."/>
            <person name="Ohtoshi R."/>
            <person name="Tomita M."/>
            <person name="Numata K."/>
            <person name="Arakawa K."/>
        </authorList>
    </citation>
    <scope>NUCLEOTIDE SEQUENCE [LARGE SCALE GENOMIC DNA]</scope>
</reference>
<accession>A0A4C1TJH6</accession>
<name>A0A4C1TJH6_EUMVA</name>
<sequence>MTATALDVYWTSVDVLRSEPHNVNIFPQKSCRLSAGWELVTLIIPNLKAVCEICEDIRAGYVQRPAPQVRRSLSALGFGVSRESEGGSEDETLKFFVPARSDIMVAALGYRVLERVPAAGHGVAPAARGPARVIVGDGAAIARGATHVRYTTLKNMEVKQTRREIKLPYMRHMKMLLRK</sequence>
<dbReference type="Proteomes" id="UP000299102">
    <property type="component" value="Unassembled WGS sequence"/>
</dbReference>